<dbReference type="EMBL" id="BSOP01000007">
    <property type="protein sequence ID" value="GLR49907.1"/>
    <property type="molecule type" value="Genomic_DNA"/>
</dbReference>
<dbReference type="Proteomes" id="UP001156702">
    <property type="component" value="Unassembled WGS sequence"/>
</dbReference>
<evidence type="ECO:0008006" key="3">
    <source>
        <dbReference type="Google" id="ProtNLM"/>
    </source>
</evidence>
<gene>
    <name evidence="1" type="ORF">GCM10007923_11120</name>
</gene>
<evidence type="ECO:0000313" key="1">
    <source>
        <dbReference type="EMBL" id="GLR49907.1"/>
    </source>
</evidence>
<organism evidence="1 2">
    <name type="scientific">Shinella yambaruensis</name>
    <dbReference type="NCBI Taxonomy" id="415996"/>
    <lineage>
        <taxon>Bacteria</taxon>
        <taxon>Pseudomonadati</taxon>
        <taxon>Pseudomonadota</taxon>
        <taxon>Alphaproteobacteria</taxon>
        <taxon>Hyphomicrobiales</taxon>
        <taxon>Rhizobiaceae</taxon>
        <taxon>Shinella</taxon>
    </lineage>
</organism>
<comment type="caution">
    <text evidence="1">The sequence shown here is derived from an EMBL/GenBank/DDBJ whole genome shotgun (WGS) entry which is preliminary data.</text>
</comment>
<accession>A0ABQ5ZDJ1</accession>
<proteinExistence type="predicted"/>
<reference evidence="2" key="1">
    <citation type="journal article" date="2019" name="Int. J. Syst. Evol. Microbiol.">
        <title>The Global Catalogue of Microorganisms (GCM) 10K type strain sequencing project: providing services to taxonomists for standard genome sequencing and annotation.</title>
        <authorList>
            <consortium name="The Broad Institute Genomics Platform"/>
            <consortium name="The Broad Institute Genome Sequencing Center for Infectious Disease"/>
            <person name="Wu L."/>
            <person name="Ma J."/>
        </authorList>
    </citation>
    <scope>NUCLEOTIDE SEQUENCE [LARGE SCALE GENOMIC DNA]</scope>
    <source>
        <strain evidence="2">NBRC 102122</strain>
    </source>
</reference>
<sequence>MSETNLYCLGASFAVLMADYRAAQSQLSALQHEADRTAADAGLVYGSSAWSAHRFAVTGRTVHHVNALYEKLEDLAQEIAPIRPACFAGLVIKARAHQFAGNPAAVISEIEALAKANGQQAA</sequence>
<dbReference type="RefSeq" id="WP_244770034.1">
    <property type="nucleotide sequence ID" value="NZ_BSOP01000007.1"/>
</dbReference>
<keyword evidence="2" id="KW-1185">Reference proteome</keyword>
<name>A0ABQ5ZDJ1_9HYPH</name>
<protein>
    <recommendedName>
        <fullName evidence="3">DUF222 domain-containing protein</fullName>
    </recommendedName>
</protein>
<evidence type="ECO:0000313" key="2">
    <source>
        <dbReference type="Proteomes" id="UP001156702"/>
    </source>
</evidence>